<name>A0ABY1QTA4_9BURK</name>
<protein>
    <submittedName>
        <fullName evidence="3">Crotonobetainyl-CoA:carnitine CoA-transferase CaiB</fullName>
    </submittedName>
</protein>
<comment type="caution">
    <text evidence="3">The sequence shown here is derived from an EMBL/GenBank/DDBJ whole genome shotgun (WGS) entry which is preliminary data.</text>
</comment>
<reference evidence="3 4" key="1">
    <citation type="submission" date="2017-05" db="EMBL/GenBank/DDBJ databases">
        <authorList>
            <person name="Varghese N."/>
            <person name="Submissions S."/>
        </authorList>
    </citation>
    <scope>NUCLEOTIDE SEQUENCE [LARGE SCALE GENOMIC DNA]</scope>
    <source>
        <strain evidence="3 4">DSM 26001</strain>
    </source>
</reference>
<dbReference type="Pfam" id="PF02515">
    <property type="entry name" value="CoA_transf_3"/>
    <property type="match status" value="1"/>
</dbReference>
<dbReference type="Proteomes" id="UP001158049">
    <property type="component" value="Unassembled WGS sequence"/>
</dbReference>
<keyword evidence="4" id="KW-1185">Reference proteome</keyword>
<dbReference type="InterPro" id="IPR044855">
    <property type="entry name" value="CoA-Trfase_III_dom3_sf"/>
</dbReference>
<gene>
    <name evidence="3" type="ORF">SAMN06295970_12634</name>
</gene>
<keyword evidence="1" id="KW-0808">Transferase</keyword>
<evidence type="ECO:0000313" key="4">
    <source>
        <dbReference type="Proteomes" id="UP001158049"/>
    </source>
</evidence>
<proteinExistence type="predicted"/>
<dbReference type="InterPro" id="IPR003673">
    <property type="entry name" value="CoA-Trfase_fam_III"/>
</dbReference>
<accession>A0ABY1QTA4</accession>
<evidence type="ECO:0000313" key="3">
    <source>
        <dbReference type="EMBL" id="SMP77260.1"/>
    </source>
</evidence>
<dbReference type="RefSeq" id="WP_283444901.1">
    <property type="nucleotide sequence ID" value="NZ_FXUL01000026.1"/>
</dbReference>
<dbReference type="Gene3D" id="3.30.1540.10">
    <property type="entry name" value="formyl-coa transferase, domain 3"/>
    <property type="match status" value="1"/>
</dbReference>
<feature type="region of interest" description="Disordered" evidence="2">
    <location>
        <begin position="1"/>
        <end position="23"/>
    </location>
</feature>
<dbReference type="Gene3D" id="3.40.50.10540">
    <property type="entry name" value="Crotonobetainyl-coa:carnitine coa-transferase, domain 1"/>
    <property type="match status" value="1"/>
</dbReference>
<dbReference type="EMBL" id="FXUL01000026">
    <property type="protein sequence ID" value="SMP77260.1"/>
    <property type="molecule type" value="Genomic_DNA"/>
</dbReference>
<evidence type="ECO:0000256" key="1">
    <source>
        <dbReference type="ARBA" id="ARBA00022679"/>
    </source>
</evidence>
<dbReference type="SUPFAM" id="SSF89796">
    <property type="entry name" value="CoA-transferase family III (CaiB/BaiF)"/>
    <property type="match status" value="1"/>
</dbReference>
<organism evidence="3 4">
    <name type="scientific">Noviherbaspirillum suwonense</name>
    <dbReference type="NCBI Taxonomy" id="1224511"/>
    <lineage>
        <taxon>Bacteria</taxon>
        <taxon>Pseudomonadati</taxon>
        <taxon>Pseudomonadota</taxon>
        <taxon>Betaproteobacteria</taxon>
        <taxon>Burkholderiales</taxon>
        <taxon>Oxalobacteraceae</taxon>
        <taxon>Noviherbaspirillum</taxon>
    </lineage>
</organism>
<dbReference type="InterPro" id="IPR050483">
    <property type="entry name" value="CoA-transferase_III_domain"/>
</dbReference>
<evidence type="ECO:0000256" key="2">
    <source>
        <dbReference type="SAM" id="MobiDB-lite"/>
    </source>
</evidence>
<dbReference type="PANTHER" id="PTHR48207:SF3">
    <property type="entry name" value="SUCCINATE--HYDROXYMETHYLGLUTARATE COA-TRANSFERASE"/>
    <property type="match status" value="1"/>
</dbReference>
<dbReference type="PANTHER" id="PTHR48207">
    <property type="entry name" value="SUCCINATE--HYDROXYMETHYLGLUTARATE COA-TRANSFERASE"/>
    <property type="match status" value="1"/>
</dbReference>
<sequence length="417" mass="46118">MTAPHVLNDGASRHAQKREPGPHMLSGLRILDLGTMVAGPVAATLFGDFGAEVIKVEVPRRGDTVRDLGPFVGGKCLYWSVENRNKKSITLDLRKPEGRELLLRLVEEADAVVENFRPGTLEKWGLGWEDMKARNPGLILLRISGFGQTGPYRERAGYDRIALAFGGLMGITGFPDRPPVRIGTSIADYQSAILGAFSLMMAIYHRDLHGGEGQQIDLAMYESIIRFTEVLVPAYDRLGTVRERRGNTHFAAAPGEHFRTSDGRYVILTVSADAGFKRLAGVMGRHDWLTDPRFATHEQRWQHVDELNSALAAWIENQPVDELCARLDDARLAYSFIYSIEDIMNDPHYRARGTIVSVPDAEIGPVKMAGVVPKFPDREEKAIEPAPDLGQHNHEIYCGLLGLSDAELAALTEAEVI</sequence>
<dbReference type="InterPro" id="IPR023606">
    <property type="entry name" value="CoA-Trfase_III_dom_1_sf"/>
</dbReference>